<keyword evidence="11" id="KW-0012">Acyltransferase</keyword>
<dbReference type="GO" id="GO:0008654">
    <property type="term" value="P:phospholipid biosynthetic process"/>
    <property type="evidence" value="ECO:0007669"/>
    <property type="project" value="UniProtKB-KW"/>
</dbReference>
<protein>
    <recommendedName>
        <fullName evidence="8 10">Phosphate acyltransferase</fullName>
        <ecNumber evidence="8 10">2.3.1.274</ecNumber>
    </recommendedName>
    <alternativeName>
        <fullName evidence="10">Acyl-ACP phosphotransacylase</fullName>
    </alternativeName>
    <alternativeName>
        <fullName evidence="10">Acyl-[acyl-carrier-protein]--phosphate acyltransferase</fullName>
    </alternativeName>
    <alternativeName>
        <fullName evidence="10">Phosphate-acyl-ACP acyltransferase</fullName>
    </alternativeName>
</protein>
<dbReference type="InterPro" id="IPR012281">
    <property type="entry name" value="Phospholipid_synth_PlsX-like"/>
</dbReference>
<dbReference type="Proteomes" id="UP000198833">
    <property type="component" value="Unassembled WGS sequence"/>
</dbReference>
<gene>
    <name evidence="10" type="primary">plsX</name>
    <name evidence="11" type="ORF">SAMN04488558_10191</name>
</gene>
<comment type="catalytic activity">
    <reaction evidence="1 10">
        <text>a fatty acyl-[ACP] + phosphate = an acyl phosphate + holo-[ACP]</text>
        <dbReference type="Rhea" id="RHEA:42292"/>
        <dbReference type="Rhea" id="RHEA-COMP:9685"/>
        <dbReference type="Rhea" id="RHEA-COMP:14125"/>
        <dbReference type="ChEBI" id="CHEBI:43474"/>
        <dbReference type="ChEBI" id="CHEBI:59918"/>
        <dbReference type="ChEBI" id="CHEBI:64479"/>
        <dbReference type="ChEBI" id="CHEBI:138651"/>
        <dbReference type="EC" id="2.3.1.274"/>
    </reaction>
</comment>
<accession>A0A1H8YZQ6</accession>
<evidence type="ECO:0000256" key="1">
    <source>
        <dbReference type="ARBA" id="ARBA00001232"/>
    </source>
</evidence>
<organism evidence="11 12">
    <name type="scientific">Ignavigranum ruoffiae</name>
    <dbReference type="NCBI Taxonomy" id="89093"/>
    <lineage>
        <taxon>Bacteria</taxon>
        <taxon>Bacillati</taxon>
        <taxon>Bacillota</taxon>
        <taxon>Bacilli</taxon>
        <taxon>Lactobacillales</taxon>
        <taxon>Aerococcaceae</taxon>
        <taxon>Ignavigranum</taxon>
    </lineage>
</organism>
<evidence type="ECO:0000256" key="7">
    <source>
        <dbReference type="ARBA" id="ARBA00023264"/>
    </source>
</evidence>
<dbReference type="AlphaFoldDB" id="A0A1H8YZQ6"/>
<keyword evidence="7 10" id="KW-1208">Phospholipid metabolism</keyword>
<dbReference type="PANTHER" id="PTHR30100:SF1">
    <property type="entry name" value="PHOSPHATE ACYLTRANSFERASE"/>
    <property type="match status" value="1"/>
</dbReference>
<dbReference type="EC" id="2.3.1.274" evidence="8 10"/>
<dbReference type="UniPathway" id="UPA00085"/>
<keyword evidence="12" id="KW-1185">Reference proteome</keyword>
<evidence type="ECO:0000313" key="11">
    <source>
        <dbReference type="EMBL" id="SEP57561.1"/>
    </source>
</evidence>
<evidence type="ECO:0000256" key="3">
    <source>
        <dbReference type="ARBA" id="ARBA00022516"/>
    </source>
</evidence>
<dbReference type="GO" id="GO:0006633">
    <property type="term" value="P:fatty acid biosynthetic process"/>
    <property type="evidence" value="ECO:0007669"/>
    <property type="project" value="UniProtKB-UniRule"/>
</dbReference>
<dbReference type="Gene3D" id="3.40.718.10">
    <property type="entry name" value="Isopropylmalate Dehydrogenase"/>
    <property type="match status" value="1"/>
</dbReference>
<dbReference type="SUPFAM" id="SSF53659">
    <property type="entry name" value="Isocitrate/Isopropylmalate dehydrogenase-like"/>
    <property type="match status" value="1"/>
</dbReference>
<dbReference type="InterPro" id="IPR003664">
    <property type="entry name" value="FA_synthesis"/>
</dbReference>
<keyword evidence="4 10" id="KW-0808">Transferase</keyword>
<keyword evidence="2 10" id="KW-0963">Cytoplasm</keyword>
<comment type="subcellular location">
    <subcellularLocation>
        <location evidence="10">Cytoplasm</location>
    </subcellularLocation>
    <text evidence="10">Associated with the membrane possibly through PlsY.</text>
</comment>
<dbReference type="STRING" id="89093.SAMN04488558_10191"/>
<evidence type="ECO:0000256" key="4">
    <source>
        <dbReference type="ARBA" id="ARBA00022679"/>
    </source>
</evidence>
<comment type="similarity">
    <text evidence="10">Belongs to the PlsX family.</text>
</comment>
<comment type="function">
    <text evidence="10">Catalyzes the reversible formation of acyl-phosphate (acyl-PO(4)) from acyl-[acyl-carrier-protein] (acyl-ACP). This enzyme utilizes acyl-ACP as fatty acyl donor, but not acyl-CoA.</text>
</comment>
<keyword evidence="3 10" id="KW-0444">Lipid biosynthesis</keyword>
<dbReference type="PANTHER" id="PTHR30100">
    <property type="entry name" value="FATTY ACID/PHOSPHOLIPID SYNTHESIS PROTEIN PLSX"/>
    <property type="match status" value="1"/>
</dbReference>
<dbReference type="HAMAP" id="MF_00019">
    <property type="entry name" value="PlsX"/>
    <property type="match status" value="1"/>
</dbReference>
<evidence type="ECO:0000256" key="5">
    <source>
        <dbReference type="ARBA" id="ARBA00023098"/>
    </source>
</evidence>
<evidence type="ECO:0000256" key="2">
    <source>
        <dbReference type="ARBA" id="ARBA00022490"/>
    </source>
</evidence>
<sequence length="342" mass="36667">MIRIALDAMGGDFSPQEEVKAAMAALQKYEDMQILLFGDPAQIKEQISKPQLLKEERIIIMPTDEIITMEDEPVKAIRRKKNSSMVRAAKAVKEGQADALVSSGNTGALLAAGLLVVGRIKGIDRPGLMAIIPTLKGNRPNFILMDSGANADTKAVNLHQFSIIANVYAQQILEIPQPRVALLNNGSEASKGSSLSKEAFQLLNHEERIHFIGNVESKTLLDGPADIVIADGFTGNAVLKNIEGVATGLLGYIKDILTESGLLTKIGGLLIKSAFKKKLQILDTSKAGGAVLLGVKAPVIKTHGSAKAEAIMYGIFQARAMVEGRVAERISHHFDQNSLGND</sequence>
<dbReference type="EMBL" id="FOEN01000001">
    <property type="protein sequence ID" value="SEP57561.1"/>
    <property type="molecule type" value="Genomic_DNA"/>
</dbReference>
<reference evidence="11 12" key="1">
    <citation type="submission" date="2016-10" db="EMBL/GenBank/DDBJ databases">
        <authorList>
            <person name="de Groot N.N."/>
        </authorList>
    </citation>
    <scope>NUCLEOTIDE SEQUENCE [LARGE SCALE GENOMIC DNA]</scope>
    <source>
        <strain evidence="11 12">DSM 15695</strain>
    </source>
</reference>
<keyword evidence="5 10" id="KW-0443">Lipid metabolism</keyword>
<evidence type="ECO:0000256" key="6">
    <source>
        <dbReference type="ARBA" id="ARBA00023209"/>
    </source>
</evidence>
<keyword evidence="6 10" id="KW-0594">Phospholipid biosynthesis</keyword>
<comment type="pathway">
    <text evidence="10">Lipid metabolism; phospholipid metabolism.</text>
</comment>
<dbReference type="GO" id="GO:0005737">
    <property type="term" value="C:cytoplasm"/>
    <property type="evidence" value="ECO:0007669"/>
    <property type="project" value="UniProtKB-SubCell"/>
</dbReference>
<dbReference type="GO" id="GO:0043811">
    <property type="term" value="F:phosphate:acyl-[acyl carrier protein] acyltransferase activity"/>
    <property type="evidence" value="ECO:0007669"/>
    <property type="project" value="UniProtKB-UniRule"/>
</dbReference>
<dbReference type="NCBIfam" id="TIGR00182">
    <property type="entry name" value="plsX"/>
    <property type="match status" value="1"/>
</dbReference>
<evidence type="ECO:0000256" key="8">
    <source>
        <dbReference type="ARBA" id="ARBA00024069"/>
    </source>
</evidence>
<dbReference type="PIRSF" id="PIRSF002465">
    <property type="entry name" value="Phsphlp_syn_PlsX"/>
    <property type="match status" value="1"/>
</dbReference>
<evidence type="ECO:0000256" key="10">
    <source>
        <dbReference type="HAMAP-Rule" id="MF_00019"/>
    </source>
</evidence>
<comment type="subunit">
    <text evidence="9 10">Homodimer. Probably interacts with PlsY.</text>
</comment>
<evidence type="ECO:0000313" key="12">
    <source>
        <dbReference type="Proteomes" id="UP000198833"/>
    </source>
</evidence>
<evidence type="ECO:0000256" key="9">
    <source>
        <dbReference type="ARBA" id="ARBA00046608"/>
    </source>
</evidence>
<name>A0A1H8YZQ6_9LACT</name>
<proteinExistence type="inferred from homology"/>
<dbReference type="Pfam" id="PF02504">
    <property type="entry name" value="FA_synthesis"/>
    <property type="match status" value="1"/>
</dbReference>